<feature type="transmembrane region" description="Helical" evidence="1">
    <location>
        <begin position="39"/>
        <end position="57"/>
    </location>
</feature>
<reference evidence="2" key="1">
    <citation type="submission" date="2019-08" db="EMBL/GenBank/DDBJ databases">
        <authorList>
            <person name="Kucharzyk K."/>
            <person name="Murdoch R.W."/>
            <person name="Higgins S."/>
            <person name="Loffler F."/>
        </authorList>
    </citation>
    <scope>NUCLEOTIDE SEQUENCE</scope>
</reference>
<comment type="caution">
    <text evidence="2">The sequence shown here is derived from an EMBL/GenBank/DDBJ whole genome shotgun (WGS) entry which is preliminary data.</text>
</comment>
<protein>
    <recommendedName>
        <fullName evidence="3">Permease</fullName>
    </recommendedName>
</protein>
<evidence type="ECO:0000313" key="2">
    <source>
        <dbReference type="EMBL" id="MPN37887.1"/>
    </source>
</evidence>
<name>A0A645HFS6_9ZZZZ</name>
<feature type="transmembrane region" description="Helical" evidence="1">
    <location>
        <begin position="137"/>
        <end position="155"/>
    </location>
</feature>
<organism evidence="2">
    <name type="scientific">bioreactor metagenome</name>
    <dbReference type="NCBI Taxonomy" id="1076179"/>
    <lineage>
        <taxon>unclassified sequences</taxon>
        <taxon>metagenomes</taxon>
        <taxon>ecological metagenomes</taxon>
    </lineage>
</organism>
<proteinExistence type="predicted"/>
<evidence type="ECO:0000256" key="1">
    <source>
        <dbReference type="SAM" id="Phobius"/>
    </source>
</evidence>
<keyword evidence="1" id="KW-1133">Transmembrane helix</keyword>
<evidence type="ECO:0008006" key="3">
    <source>
        <dbReference type="Google" id="ProtNLM"/>
    </source>
</evidence>
<dbReference type="EMBL" id="VSSQ01092793">
    <property type="protein sequence ID" value="MPN37887.1"/>
    <property type="molecule type" value="Genomic_DNA"/>
</dbReference>
<keyword evidence="1" id="KW-0472">Membrane</keyword>
<dbReference type="AlphaFoldDB" id="A0A645HFS6"/>
<keyword evidence="1" id="KW-0812">Transmembrane</keyword>
<feature type="transmembrane region" description="Helical" evidence="1">
    <location>
        <begin position="69"/>
        <end position="93"/>
    </location>
</feature>
<gene>
    <name evidence="2" type="ORF">SDC9_185408</name>
</gene>
<sequence>MDSYLLYGITIVLLLLSFFKDRKKTRMALKKGWKAFDNILPQFLVVILFVGVMLAVLDPQTISRLIGKGSGWVGVILAATVGSITLIPGFVAFPTAALILQAGAGYMQIGAFISTLMMVGVVTIPVEIKYFGKKMTLLRNLMALIFSFFVAYVIGKVVG</sequence>
<accession>A0A645HFS6</accession>
<feature type="transmembrane region" description="Helical" evidence="1">
    <location>
        <begin position="105"/>
        <end position="125"/>
    </location>
</feature>